<protein>
    <submittedName>
        <fullName evidence="2">Uncharacterized protein</fullName>
    </submittedName>
</protein>
<feature type="transmembrane region" description="Helical" evidence="1">
    <location>
        <begin position="42"/>
        <end position="60"/>
    </location>
</feature>
<keyword evidence="1" id="KW-0812">Transmembrane</keyword>
<organism evidence="2 3">
    <name type="scientific">Pseudomonas putida</name>
    <name type="common">Arthrobacter siderocapsulatus</name>
    <dbReference type="NCBI Taxonomy" id="303"/>
    <lineage>
        <taxon>Bacteria</taxon>
        <taxon>Pseudomonadati</taxon>
        <taxon>Pseudomonadota</taxon>
        <taxon>Gammaproteobacteria</taxon>
        <taxon>Pseudomonadales</taxon>
        <taxon>Pseudomonadaceae</taxon>
        <taxon>Pseudomonas</taxon>
    </lineage>
</organism>
<evidence type="ECO:0000313" key="2">
    <source>
        <dbReference type="EMBL" id="OUM22836.1"/>
    </source>
</evidence>
<sequence length="63" mass="7357">MQPQDKHRAFQRWFTPKYRRWAGVALIILALIGMVLNPGSRWPWVLAVGCLWLGAAWLPSRRL</sequence>
<keyword evidence="1" id="KW-1133">Transmembrane helix</keyword>
<feature type="transmembrane region" description="Helical" evidence="1">
    <location>
        <begin position="21"/>
        <end position="36"/>
    </location>
</feature>
<dbReference type="EMBL" id="NFSB01000091">
    <property type="protein sequence ID" value="OUM22836.1"/>
    <property type="molecule type" value="Genomic_DNA"/>
</dbReference>
<dbReference type="AlphaFoldDB" id="A0A1Y3KAH5"/>
<name>A0A1Y3KAH5_PSEPU</name>
<comment type="caution">
    <text evidence="2">The sequence shown here is derived from an EMBL/GenBank/DDBJ whole genome shotgun (WGS) entry which is preliminary data.</text>
</comment>
<proteinExistence type="predicted"/>
<accession>A0A1Y3KAH5</accession>
<dbReference type="Proteomes" id="UP000196082">
    <property type="component" value="Unassembled WGS sequence"/>
</dbReference>
<evidence type="ECO:0000256" key="1">
    <source>
        <dbReference type="SAM" id="Phobius"/>
    </source>
</evidence>
<gene>
    <name evidence="2" type="ORF">B8W72_30845</name>
</gene>
<keyword evidence="1" id="KW-0472">Membrane</keyword>
<evidence type="ECO:0000313" key="3">
    <source>
        <dbReference type="Proteomes" id="UP000196082"/>
    </source>
</evidence>
<reference evidence="2 3" key="1">
    <citation type="submission" date="2017-05" db="EMBL/GenBank/DDBJ databases">
        <title>Whole genome sequence of Pseudomonas putida isolate 1312 commercialized as a biostimulant.</title>
        <authorList>
            <person name="Crovadore J."/>
            <person name="Blanc P."/>
            <person name="Chablais R."/>
            <person name="Cochard B."/>
            <person name="Grizard D."/>
            <person name="Lefort F."/>
        </authorList>
    </citation>
    <scope>NUCLEOTIDE SEQUENCE [LARGE SCALE GENOMIC DNA]</scope>
    <source>
        <strain evidence="2 3">1312</strain>
    </source>
</reference>